<dbReference type="Pfam" id="PF00001">
    <property type="entry name" value="7tm_1"/>
    <property type="match status" value="1"/>
</dbReference>
<feature type="transmembrane region" description="Helical" evidence="6">
    <location>
        <begin position="116"/>
        <end position="137"/>
    </location>
</feature>
<dbReference type="InterPro" id="IPR017452">
    <property type="entry name" value="GPCR_Rhodpsn_7TM"/>
</dbReference>
<proteinExistence type="predicted"/>
<accession>A0A0R3T856</accession>
<dbReference type="PANTHER" id="PTHR46641:SF2">
    <property type="entry name" value="FMRFAMIDE RECEPTOR"/>
    <property type="match status" value="1"/>
</dbReference>
<feature type="transmembrane region" description="Helical" evidence="6">
    <location>
        <begin position="158"/>
        <end position="178"/>
    </location>
</feature>
<reference evidence="10" key="1">
    <citation type="submission" date="2017-02" db="UniProtKB">
        <authorList>
            <consortium name="WormBaseParasite"/>
        </authorList>
    </citation>
    <scope>IDENTIFICATION</scope>
</reference>
<gene>
    <name evidence="8" type="ORF">HNAJ_LOCUS3243</name>
</gene>
<evidence type="ECO:0000313" key="8">
    <source>
        <dbReference type="EMBL" id="VDN99102.1"/>
    </source>
</evidence>
<evidence type="ECO:0000256" key="1">
    <source>
        <dbReference type="ARBA" id="ARBA00004370"/>
    </source>
</evidence>
<feature type="compositionally biased region" description="Polar residues" evidence="5">
    <location>
        <begin position="326"/>
        <end position="341"/>
    </location>
</feature>
<feature type="transmembrane region" description="Helical" evidence="6">
    <location>
        <begin position="232"/>
        <end position="251"/>
    </location>
</feature>
<dbReference type="CDD" id="cd14978">
    <property type="entry name" value="7tmA_FMRFamide_R-like"/>
    <property type="match status" value="1"/>
</dbReference>
<feature type="transmembrane region" description="Helical" evidence="6">
    <location>
        <begin position="432"/>
        <end position="452"/>
    </location>
</feature>
<keyword evidence="3 6" id="KW-1133">Transmembrane helix</keyword>
<dbReference type="SMART" id="SM01381">
    <property type="entry name" value="7TM_GPCR_Srsx"/>
    <property type="match status" value="1"/>
</dbReference>
<dbReference type="PRINTS" id="PR00237">
    <property type="entry name" value="GPCRRHODOPSN"/>
</dbReference>
<evidence type="ECO:0000256" key="6">
    <source>
        <dbReference type="SAM" id="Phobius"/>
    </source>
</evidence>
<evidence type="ECO:0000313" key="9">
    <source>
        <dbReference type="Proteomes" id="UP000278807"/>
    </source>
</evidence>
<feature type="transmembrane region" description="Helical" evidence="6">
    <location>
        <begin position="46"/>
        <end position="65"/>
    </location>
</feature>
<reference evidence="8 9" key="2">
    <citation type="submission" date="2018-11" db="EMBL/GenBank/DDBJ databases">
        <authorList>
            <consortium name="Pathogen Informatics"/>
        </authorList>
    </citation>
    <scope>NUCLEOTIDE SEQUENCE [LARGE SCALE GENOMIC DNA]</scope>
</reference>
<feature type="region of interest" description="Disordered" evidence="5">
    <location>
        <begin position="310"/>
        <end position="349"/>
    </location>
</feature>
<dbReference type="WBParaSite" id="HNAJ_0000324401-mRNA-1">
    <property type="protein sequence ID" value="HNAJ_0000324401-mRNA-1"/>
    <property type="gene ID" value="HNAJ_0000324401"/>
</dbReference>
<name>A0A0R3T856_RODNA</name>
<dbReference type="InterPro" id="IPR052954">
    <property type="entry name" value="GPCR-Ligand_Int"/>
</dbReference>
<feature type="domain" description="G-protein coupled receptors family 1 profile" evidence="7">
    <location>
        <begin position="58"/>
        <end position="445"/>
    </location>
</feature>
<dbReference type="Proteomes" id="UP000278807">
    <property type="component" value="Unassembled WGS sequence"/>
</dbReference>
<dbReference type="Gene3D" id="1.20.1070.10">
    <property type="entry name" value="Rhodopsin 7-helix transmembrane proteins"/>
    <property type="match status" value="2"/>
</dbReference>
<dbReference type="OrthoDB" id="10011262at2759"/>
<comment type="subcellular location">
    <subcellularLocation>
        <location evidence="1">Membrane</location>
    </subcellularLocation>
</comment>
<feature type="transmembrane region" description="Helical" evidence="6">
    <location>
        <begin position="77"/>
        <end position="96"/>
    </location>
</feature>
<evidence type="ECO:0000256" key="3">
    <source>
        <dbReference type="ARBA" id="ARBA00022989"/>
    </source>
</evidence>
<dbReference type="AlphaFoldDB" id="A0A0R3T856"/>
<dbReference type="SUPFAM" id="SSF81321">
    <property type="entry name" value="Family A G protein-coupled receptor-like"/>
    <property type="match status" value="1"/>
</dbReference>
<protein>
    <submittedName>
        <fullName evidence="10">G_PROTEIN_RECEP_F1_2 domain-containing protein</fullName>
    </submittedName>
</protein>
<evidence type="ECO:0000256" key="5">
    <source>
        <dbReference type="SAM" id="MobiDB-lite"/>
    </source>
</evidence>
<keyword evidence="2 6" id="KW-0812">Transmembrane</keyword>
<feature type="transmembrane region" description="Helical" evidence="6">
    <location>
        <begin position="389"/>
        <end position="412"/>
    </location>
</feature>
<dbReference type="GO" id="GO:0004930">
    <property type="term" value="F:G protein-coupled receptor activity"/>
    <property type="evidence" value="ECO:0007669"/>
    <property type="project" value="InterPro"/>
</dbReference>
<dbReference type="STRING" id="102285.A0A0R3T856"/>
<organism evidence="10">
    <name type="scientific">Rodentolepis nana</name>
    <name type="common">Dwarf tapeworm</name>
    <name type="synonym">Hymenolepis nana</name>
    <dbReference type="NCBI Taxonomy" id="102285"/>
    <lineage>
        <taxon>Eukaryota</taxon>
        <taxon>Metazoa</taxon>
        <taxon>Spiralia</taxon>
        <taxon>Lophotrochozoa</taxon>
        <taxon>Platyhelminthes</taxon>
        <taxon>Cestoda</taxon>
        <taxon>Eucestoda</taxon>
        <taxon>Cyclophyllidea</taxon>
        <taxon>Hymenolepididae</taxon>
        <taxon>Rodentolepis</taxon>
    </lineage>
</organism>
<dbReference type="EMBL" id="UZAE01001831">
    <property type="protein sequence ID" value="VDN99102.1"/>
    <property type="molecule type" value="Genomic_DNA"/>
</dbReference>
<dbReference type="GO" id="GO:0016020">
    <property type="term" value="C:membrane"/>
    <property type="evidence" value="ECO:0007669"/>
    <property type="project" value="UniProtKB-SubCell"/>
</dbReference>
<keyword evidence="4 6" id="KW-0472">Membrane</keyword>
<sequence>MATSIVANELVAVAATPSTVIQKSNVSCVYENDVSLQLARVICTQILMPIVCIVGVTGNILNIVVLKTVTMRSSTSCYLCAVAISDLLYSINGLPLTLRTYPAIEKSAIYMKALTYLLAFGNMWSNITAWLTCAFTIERFIAISTPIRSRKSLSSRRTQWNIFFVSLLVVLITLPDFFQRKIKLAQRACMESNQSAIDYSQNVDPCIGTFYVLEPTWIGIQLDGFGWSYVNVALFVFFPLIILAIFNALLIKSVIKAHRRRNEMLSAAVRFKGDRRQRTDSPSTHPHSTRKELAWRKWWITRQYYHQNSMRRSPLSTHPPPDVTSEENTVNTQTSVGSAATTEDLPVNTFHNEPSETTHCFRFRRCDAAHKRDLPNICRSSHQDKQSITITLIAVVVVFCILNFPSAVIHLIRLWFENSDPRLKAFGNVSNLLLMLNASLNFFLYSLFSARFRRSFRILLRKNHC</sequence>
<evidence type="ECO:0000259" key="7">
    <source>
        <dbReference type="PROSITE" id="PS50262"/>
    </source>
</evidence>
<dbReference type="PANTHER" id="PTHR46641">
    <property type="entry name" value="FMRFAMIDE RECEPTOR-RELATED"/>
    <property type="match status" value="1"/>
</dbReference>
<dbReference type="PROSITE" id="PS50262">
    <property type="entry name" value="G_PROTEIN_RECEP_F1_2"/>
    <property type="match status" value="1"/>
</dbReference>
<evidence type="ECO:0000256" key="4">
    <source>
        <dbReference type="ARBA" id="ARBA00023136"/>
    </source>
</evidence>
<evidence type="ECO:0000313" key="10">
    <source>
        <dbReference type="WBParaSite" id="HNAJ_0000324401-mRNA-1"/>
    </source>
</evidence>
<evidence type="ECO:0000256" key="2">
    <source>
        <dbReference type="ARBA" id="ARBA00022692"/>
    </source>
</evidence>
<dbReference type="InterPro" id="IPR000276">
    <property type="entry name" value="GPCR_Rhodpsn"/>
</dbReference>
<keyword evidence="9" id="KW-1185">Reference proteome</keyword>